<gene>
    <name evidence="7" type="ORF">EVC35_05365</name>
</gene>
<dbReference type="GO" id="GO:0016887">
    <property type="term" value="F:ATP hydrolysis activity"/>
    <property type="evidence" value="ECO:0007669"/>
    <property type="project" value="InterPro"/>
</dbReference>
<dbReference type="Gene3D" id="3.40.50.300">
    <property type="entry name" value="P-loop containing nucleotide triphosphate hydrolases"/>
    <property type="match status" value="1"/>
</dbReference>
<dbReference type="GO" id="GO:0015421">
    <property type="term" value="F:ABC-type oligopeptide transporter activity"/>
    <property type="evidence" value="ECO:0007669"/>
    <property type="project" value="TreeGrafter"/>
</dbReference>
<accession>A0AAJ1RB84</accession>
<dbReference type="SUPFAM" id="SSF90123">
    <property type="entry name" value="ABC transporter transmembrane region"/>
    <property type="match status" value="1"/>
</dbReference>
<keyword evidence="3 5" id="KW-1133">Transmembrane helix</keyword>
<organism evidence="7 8">
    <name type="scientific">Oenococcus sicerae</name>
    <dbReference type="NCBI Taxonomy" id="2203724"/>
    <lineage>
        <taxon>Bacteria</taxon>
        <taxon>Bacillati</taxon>
        <taxon>Bacillota</taxon>
        <taxon>Bacilli</taxon>
        <taxon>Lactobacillales</taxon>
        <taxon>Lactobacillaceae</taxon>
        <taxon>Oenococcus</taxon>
    </lineage>
</organism>
<dbReference type="PANTHER" id="PTHR43394">
    <property type="entry name" value="ATP-DEPENDENT PERMEASE MDL1, MITOCHONDRIAL"/>
    <property type="match status" value="1"/>
</dbReference>
<dbReference type="Gene3D" id="1.20.1560.10">
    <property type="entry name" value="ABC transporter type 1, transmembrane domain"/>
    <property type="match status" value="1"/>
</dbReference>
<evidence type="ECO:0000313" key="7">
    <source>
        <dbReference type="EMBL" id="MDN6900433.1"/>
    </source>
</evidence>
<dbReference type="PROSITE" id="PS50929">
    <property type="entry name" value="ABC_TM1F"/>
    <property type="match status" value="1"/>
</dbReference>
<evidence type="ECO:0000259" key="6">
    <source>
        <dbReference type="PROSITE" id="PS50929"/>
    </source>
</evidence>
<feature type="transmembrane region" description="Helical" evidence="5">
    <location>
        <begin position="183"/>
        <end position="206"/>
    </location>
</feature>
<dbReference type="RefSeq" id="WP_301711177.1">
    <property type="nucleotide sequence ID" value="NZ_SDWY01000003.1"/>
</dbReference>
<evidence type="ECO:0000256" key="1">
    <source>
        <dbReference type="ARBA" id="ARBA00004651"/>
    </source>
</evidence>
<dbReference type="AlphaFoldDB" id="A0AAJ1RB84"/>
<proteinExistence type="predicted"/>
<comment type="caution">
    <text evidence="7">The sequence shown here is derived from an EMBL/GenBank/DDBJ whole genome shotgun (WGS) entry which is preliminary data.</text>
</comment>
<dbReference type="Pfam" id="PF00005">
    <property type="entry name" value="ABC_tran"/>
    <property type="match status" value="1"/>
</dbReference>
<dbReference type="InterPro" id="IPR027417">
    <property type="entry name" value="P-loop_NTPase"/>
</dbReference>
<keyword evidence="4 5" id="KW-0472">Membrane</keyword>
<dbReference type="InterPro" id="IPR036640">
    <property type="entry name" value="ABC1_TM_sf"/>
</dbReference>
<dbReference type="GO" id="GO:0005886">
    <property type="term" value="C:plasma membrane"/>
    <property type="evidence" value="ECO:0007669"/>
    <property type="project" value="UniProtKB-SubCell"/>
</dbReference>
<evidence type="ECO:0000313" key="8">
    <source>
        <dbReference type="Proteomes" id="UP001167919"/>
    </source>
</evidence>
<name>A0AAJ1RB84_9LACO</name>
<keyword evidence="2 5" id="KW-0812">Transmembrane</keyword>
<feature type="transmembrane region" description="Helical" evidence="5">
    <location>
        <begin position="69"/>
        <end position="86"/>
    </location>
</feature>
<dbReference type="SUPFAM" id="SSF52540">
    <property type="entry name" value="P-loop containing nucleoside triphosphate hydrolases"/>
    <property type="match status" value="1"/>
</dbReference>
<keyword evidence="7" id="KW-0547">Nucleotide-binding</keyword>
<protein>
    <submittedName>
        <fullName evidence="7">ABC transporter ATP-binding protein</fullName>
    </submittedName>
</protein>
<feature type="transmembrane region" description="Helical" evidence="5">
    <location>
        <begin position="6"/>
        <end position="22"/>
    </location>
</feature>
<dbReference type="Pfam" id="PF00664">
    <property type="entry name" value="ABC_membrane"/>
    <property type="match status" value="1"/>
</dbReference>
<evidence type="ECO:0000256" key="2">
    <source>
        <dbReference type="ARBA" id="ARBA00022692"/>
    </source>
</evidence>
<comment type="subcellular location">
    <subcellularLocation>
        <location evidence="1">Cell membrane</location>
        <topology evidence="1">Multi-pass membrane protein</topology>
    </subcellularLocation>
</comment>
<feature type="domain" description="ABC transmembrane type-1" evidence="6">
    <location>
        <begin position="1"/>
        <end position="240"/>
    </location>
</feature>
<evidence type="ECO:0000256" key="3">
    <source>
        <dbReference type="ARBA" id="ARBA00022989"/>
    </source>
</evidence>
<dbReference type="InterPro" id="IPR011527">
    <property type="entry name" value="ABC1_TM_dom"/>
</dbReference>
<evidence type="ECO:0000256" key="5">
    <source>
        <dbReference type="SAM" id="Phobius"/>
    </source>
</evidence>
<dbReference type="EMBL" id="SDWY01000003">
    <property type="protein sequence ID" value="MDN6900433.1"/>
    <property type="molecule type" value="Genomic_DNA"/>
</dbReference>
<dbReference type="InterPro" id="IPR003439">
    <property type="entry name" value="ABC_transporter-like_ATP-bd"/>
</dbReference>
<evidence type="ECO:0000256" key="4">
    <source>
        <dbReference type="ARBA" id="ARBA00023136"/>
    </source>
</evidence>
<dbReference type="Proteomes" id="UP001167919">
    <property type="component" value="Unassembled WGS sequence"/>
</dbReference>
<dbReference type="InterPro" id="IPR039421">
    <property type="entry name" value="Type_1_exporter"/>
</dbReference>
<reference evidence="7" key="1">
    <citation type="submission" date="2019-01" db="EMBL/GenBank/DDBJ databases">
        <title>Oenococcus sicerae UCMA17102.</title>
        <authorList>
            <person name="Cousin F.J."/>
            <person name="Le Guellec R."/>
            <person name="Cretenet M."/>
        </authorList>
    </citation>
    <scope>NUCLEOTIDE SEQUENCE</scope>
    <source>
        <strain evidence="7">UCMA17102</strain>
    </source>
</reference>
<feature type="transmembrane region" description="Helical" evidence="5">
    <location>
        <begin position="92"/>
        <end position="111"/>
    </location>
</feature>
<keyword evidence="7" id="KW-0067">ATP-binding</keyword>
<sequence length="413" mass="45872">MLLAYLLFATGIYLSIYRLAIIKQRVDTSIRRDISQRIAKSSFAQFHSQPDGTYSSWMSNDLAVINSEAIENFFAIIAAVADVIFANLTLAYFHYSILITVFVLSIAMMLLPKVFKKSLAKASLKRTESNEKLMSKIEDVLEGFNALFMLNARDLIVSKTVAASKKSNQTAENYSNIFARMMAIVNGLSIVSQVIVLSQAGLLIFFKMTAIGAVSAAQYFSGTIFSQLTGLSANWAEMKATAPIFDKFTKITAEDDDQTDKIGSFSQQLVMKDIHFSYKDHIILKGASLRIEKRHKYALVGPSGAGKSTVLNLLNTKLADYQGSILIDGQDYKNLNAAAIREQIYYLDQDPYIFNDTIENNIKVGQQTTMTDLQKAIERAGLTSFIKKCLTVCKQFCLIMVLIFPAVKNNGSS</sequence>
<dbReference type="GO" id="GO:0005524">
    <property type="term" value="F:ATP binding"/>
    <property type="evidence" value="ECO:0007669"/>
    <property type="project" value="UniProtKB-KW"/>
</dbReference>
<dbReference type="PANTHER" id="PTHR43394:SF1">
    <property type="entry name" value="ATP-BINDING CASSETTE SUB-FAMILY B MEMBER 10, MITOCHONDRIAL"/>
    <property type="match status" value="1"/>
</dbReference>